<comment type="caution">
    <text evidence="5">The sequence shown here is derived from an EMBL/GenBank/DDBJ whole genome shotgun (WGS) entry which is preliminary data.</text>
</comment>
<dbReference type="InterPro" id="IPR051259">
    <property type="entry name" value="rRNA_Methyltransferase"/>
</dbReference>
<evidence type="ECO:0000256" key="2">
    <source>
        <dbReference type="ARBA" id="ARBA00022679"/>
    </source>
</evidence>
<dbReference type="EMBL" id="JBBJCI010000420">
    <property type="protein sequence ID" value="KAK7231087.1"/>
    <property type="molecule type" value="Genomic_DNA"/>
</dbReference>
<accession>A0ABR1FHY1</accession>
<dbReference type="PANTHER" id="PTHR43191">
    <property type="entry name" value="RRNA METHYLTRANSFERASE 3"/>
    <property type="match status" value="1"/>
</dbReference>
<keyword evidence="2" id="KW-0808">Transferase</keyword>
<dbReference type="Pfam" id="PF00588">
    <property type="entry name" value="SpoU_methylase"/>
    <property type="match status" value="1"/>
</dbReference>
<dbReference type="InterPro" id="IPR001537">
    <property type="entry name" value="SpoU_MeTrfase"/>
</dbReference>
<sequence length="340" mass="35879">MRTILAAALSWSSARSLVAPRTPLRRVASSMGGTSSRADVLDALRSVDSEALLNEVARRGLDAGDASAPGAKRPRQEHVVGELRAKDESSDAREAELRAALGRVGVDWAELAGGPPLKAYHTYCRPRSGGDASQSAENAAHQIAFLQRHELARRDEHFRNTDLAAQGRKARGEAPHRIHVVLDNVRSAENVGSIFRSADCGRCLEVVTCGFTPNPLSTAKLAKTAFGAEAAVAHRHFESTKAAVEELKAAGVSVWALETVDGAAPYAAAPLPPGAFDGPGVALVLGNEVTGVDGAVLPLVDAVVEIPTFGTKNSMNVACAATTVIFDVLRRWRDEDAASR</sequence>
<feature type="domain" description="tRNA/rRNA methyltransferase SpoU type" evidence="4">
    <location>
        <begin position="178"/>
        <end position="325"/>
    </location>
</feature>
<feature type="compositionally biased region" description="Basic and acidic residues" evidence="3">
    <location>
        <begin position="74"/>
        <end position="92"/>
    </location>
</feature>
<protein>
    <submittedName>
        <fullName evidence="5">SpoU rRNA methylase</fullName>
    </submittedName>
</protein>
<evidence type="ECO:0000256" key="1">
    <source>
        <dbReference type="ARBA" id="ARBA00022603"/>
    </source>
</evidence>
<dbReference type="InterPro" id="IPR029028">
    <property type="entry name" value="Alpha/beta_knot_MTases"/>
</dbReference>
<evidence type="ECO:0000256" key="3">
    <source>
        <dbReference type="SAM" id="MobiDB-lite"/>
    </source>
</evidence>
<dbReference type="GO" id="GO:0008168">
    <property type="term" value="F:methyltransferase activity"/>
    <property type="evidence" value="ECO:0007669"/>
    <property type="project" value="UniProtKB-KW"/>
</dbReference>
<proteinExistence type="predicted"/>
<keyword evidence="6" id="KW-1185">Reference proteome</keyword>
<dbReference type="SUPFAM" id="SSF75217">
    <property type="entry name" value="alpha/beta knot"/>
    <property type="match status" value="1"/>
</dbReference>
<keyword evidence="1 5" id="KW-0489">Methyltransferase</keyword>
<evidence type="ECO:0000259" key="4">
    <source>
        <dbReference type="Pfam" id="PF00588"/>
    </source>
</evidence>
<name>A0ABR1FHY1_AURAN</name>
<dbReference type="Proteomes" id="UP001363151">
    <property type="component" value="Unassembled WGS sequence"/>
</dbReference>
<feature type="region of interest" description="Disordered" evidence="3">
    <location>
        <begin position="62"/>
        <end position="92"/>
    </location>
</feature>
<organism evidence="5 6">
    <name type="scientific">Aureococcus anophagefferens</name>
    <name type="common">Harmful bloom alga</name>
    <dbReference type="NCBI Taxonomy" id="44056"/>
    <lineage>
        <taxon>Eukaryota</taxon>
        <taxon>Sar</taxon>
        <taxon>Stramenopiles</taxon>
        <taxon>Ochrophyta</taxon>
        <taxon>Pelagophyceae</taxon>
        <taxon>Pelagomonadales</taxon>
        <taxon>Pelagomonadaceae</taxon>
        <taxon>Aureococcus</taxon>
    </lineage>
</organism>
<dbReference type="PANTHER" id="PTHR43191:SF7">
    <property type="entry name" value="OBP33PEP LIKE PROTEIN"/>
    <property type="match status" value="1"/>
</dbReference>
<evidence type="ECO:0000313" key="6">
    <source>
        <dbReference type="Proteomes" id="UP001363151"/>
    </source>
</evidence>
<evidence type="ECO:0000313" key="5">
    <source>
        <dbReference type="EMBL" id="KAK7231087.1"/>
    </source>
</evidence>
<reference evidence="5 6" key="1">
    <citation type="submission" date="2024-03" db="EMBL/GenBank/DDBJ databases">
        <title>Aureococcus anophagefferens CCMP1851 and Kratosvirus quantuckense: Draft genome of a second virus-susceptible host strain in the model system.</title>
        <authorList>
            <person name="Chase E."/>
            <person name="Truchon A.R."/>
            <person name="Schepens W."/>
            <person name="Wilhelm S.W."/>
        </authorList>
    </citation>
    <scope>NUCLEOTIDE SEQUENCE [LARGE SCALE GENOMIC DNA]</scope>
    <source>
        <strain evidence="5 6">CCMP1851</strain>
    </source>
</reference>
<dbReference type="Gene3D" id="3.40.1280.10">
    <property type="match status" value="1"/>
</dbReference>
<dbReference type="InterPro" id="IPR029026">
    <property type="entry name" value="tRNA_m1G_MTases_N"/>
</dbReference>
<dbReference type="GO" id="GO:0032259">
    <property type="term" value="P:methylation"/>
    <property type="evidence" value="ECO:0007669"/>
    <property type="project" value="UniProtKB-KW"/>
</dbReference>
<gene>
    <name evidence="5" type="ORF">SO694_00076181</name>
</gene>